<proteinExistence type="predicted"/>
<gene>
    <name evidence="1" type="ORF">LIN78_04540</name>
</gene>
<dbReference type="RefSeq" id="WP_227178928.1">
    <property type="nucleotide sequence ID" value="NZ_JAJBZT010000002.1"/>
</dbReference>
<accession>A0ABS8D3V6</accession>
<name>A0ABS8D3V6_9NEIS</name>
<organism evidence="1 2">
    <name type="scientific">Leeia speluncae</name>
    <dbReference type="NCBI Taxonomy" id="2884804"/>
    <lineage>
        <taxon>Bacteria</taxon>
        <taxon>Pseudomonadati</taxon>
        <taxon>Pseudomonadota</taxon>
        <taxon>Betaproteobacteria</taxon>
        <taxon>Neisseriales</taxon>
        <taxon>Leeiaceae</taxon>
        <taxon>Leeia</taxon>
    </lineage>
</organism>
<reference evidence="1" key="1">
    <citation type="submission" date="2021-10" db="EMBL/GenBank/DDBJ databases">
        <title>The complete genome sequence of Leeia sp. TBRC 13508.</title>
        <authorList>
            <person name="Charoenyingcharoen P."/>
            <person name="Yukphan P."/>
        </authorList>
    </citation>
    <scope>NUCLEOTIDE SEQUENCE</scope>
    <source>
        <strain evidence="1">TBRC 13508</strain>
    </source>
</reference>
<protein>
    <submittedName>
        <fullName evidence="1">Uncharacterized protein</fullName>
    </submittedName>
</protein>
<dbReference type="EMBL" id="JAJBZT010000002">
    <property type="protein sequence ID" value="MCB6182817.1"/>
    <property type="molecule type" value="Genomic_DNA"/>
</dbReference>
<evidence type="ECO:0000313" key="1">
    <source>
        <dbReference type="EMBL" id="MCB6182817.1"/>
    </source>
</evidence>
<keyword evidence="2" id="KW-1185">Reference proteome</keyword>
<evidence type="ECO:0000313" key="2">
    <source>
        <dbReference type="Proteomes" id="UP001165395"/>
    </source>
</evidence>
<dbReference type="Proteomes" id="UP001165395">
    <property type="component" value="Unassembled WGS sequence"/>
</dbReference>
<sequence length="198" mass="22415">MAKKVADLNGDHIKDVALIIESTSPWPTLVADGDRQVPNTENFHRWFLLLKGQQKGYSLWAEDSQLLGSDAKGEQPHDDEHPFIVASSKQLELGIQFLRGHESAVFKLNRQRQWQLSQKVMTGVLADEFIERAIHFDKGVVKDQTSTLNASTATRKLPQVKGKFALIRPLILGKDCLEDIENQYIQPIASLSEQTWLR</sequence>
<comment type="caution">
    <text evidence="1">The sequence shown here is derived from an EMBL/GenBank/DDBJ whole genome shotgun (WGS) entry which is preliminary data.</text>
</comment>